<organism evidence="4">
    <name type="scientific">Anisakis simplex</name>
    <name type="common">Herring worm</name>
    <dbReference type="NCBI Taxonomy" id="6269"/>
    <lineage>
        <taxon>Eukaryota</taxon>
        <taxon>Metazoa</taxon>
        <taxon>Ecdysozoa</taxon>
        <taxon>Nematoda</taxon>
        <taxon>Chromadorea</taxon>
        <taxon>Rhabditida</taxon>
        <taxon>Spirurina</taxon>
        <taxon>Ascaridomorpha</taxon>
        <taxon>Ascaridoidea</taxon>
        <taxon>Anisakidae</taxon>
        <taxon>Anisakis</taxon>
        <taxon>Anisakis simplex complex</taxon>
    </lineage>
</organism>
<dbReference type="AlphaFoldDB" id="A0A0M3K0G8"/>
<feature type="region of interest" description="Disordered" evidence="1">
    <location>
        <begin position="202"/>
        <end position="264"/>
    </location>
</feature>
<evidence type="ECO:0000313" key="3">
    <source>
        <dbReference type="Proteomes" id="UP000267096"/>
    </source>
</evidence>
<feature type="compositionally biased region" description="Basic residues" evidence="1">
    <location>
        <begin position="143"/>
        <end position="152"/>
    </location>
</feature>
<protein>
    <submittedName>
        <fullName evidence="4">HTH La-type RNA-binding domain-containing protein</fullName>
    </submittedName>
</protein>
<reference evidence="4" key="1">
    <citation type="submission" date="2016-04" db="UniProtKB">
        <authorList>
            <consortium name="WormBaseParasite"/>
        </authorList>
    </citation>
    <scope>IDENTIFICATION</scope>
</reference>
<feature type="compositionally biased region" description="Polar residues" evidence="1">
    <location>
        <begin position="218"/>
        <end position="257"/>
    </location>
</feature>
<reference evidence="2 3" key="2">
    <citation type="submission" date="2018-11" db="EMBL/GenBank/DDBJ databases">
        <authorList>
            <consortium name="Pathogen Informatics"/>
        </authorList>
    </citation>
    <scope>NUCLEOTIDE SEQUENCE [LARGE SCALE GENOMIC DNA]</scope>
</reference>
<feature type="compositionally biased region" description="Low complexity" evidence="1">
    <location>
        <begin position="21"/>
        <end position="99"/>
    </location>
</feature>
<feature type="compositionally biased region" description="Polar residues" evidence="1">
    <location>
        <begin position="404"/>
        <end position="414"/>
    </location>
</feature>
<accession>A0A0M3K0G8</accession>
<feature type="region of interest" description="Disordered" evidence="1">
    <location>
        <begin position="16"/>
        <end position="183"/>
    </location>
</feature>
<feature type="compositionally biased region" description="Basic and acidic residues" evidence="1">
    <location>
        <begin position="371"/>
        <end position="403"/>
    </location>
</feature>
<name>A0A0M3K0G8_ANISI</name>
<evidence type="ECO:0000256" key="1">
    <source>
        <dbReference type="SAM" id="MobiDB-lite"/>
    </source>
</evidence>
<feature type="compositionally biased region" description="Polar residues" evidence="1">
    <location>
        <begin position="466"/>
        <end position="480"/>
    </location>
</feature>
<feature type="region of interest" description="Disordered" evidence="1">
    <location>
        <begin position="332"/>
        <end position="480"/>
    </location>
</feature>
<feature type="compositionally biased region" description="Polar residues" evidence="1">
    <location>
        <begin position="352"/>
        <end position="366"/>
    </location>
</feature>
<gene>
    <name evidence="2" type="ORF">ASIM_LOCUS13733</name>
</gene>
<evidence type="ECO:0000313" key="2">
    <source>
        <dbReference type="EMBL" id="VDK50444.1"/>
    </source>
</evidence>
<dbReference type="Proteomes" id="UP000267096">
    <property type="component" value="Unassembled WGS sequence"/>
</dbReference>
<feature type="compositionally biased region" description="Basic and acidic residues" evidence="1">
    <location>
        <begin position="115"/>
        <end position="131"/>
    </location>
</feature>
<dbReference type="OrthoDB" id="5867146at2759"/>
<dbReference type="WBParaSite" id="ASIM_0001430501-mRNA-1">
    <property type="protein sequence ID" value="ASIM_0001430501-mRNA-1"/>
    <property type="gene ID" value="ASIM_0001430501"/>
</dbReference>
<sequence>MASNKPMISFARIVSGAADPSDSNSNIHSSSTSTGGCVSVNVHTANQNNNINNNDNGNSNSVSGISKQSNQQQQISSSNEDASLNNNNINNNRNNLSSNGPVGGAMGNCNGNNASDRKDAKQLSQHSDSKHQSTSLAQPHPHYYNRRNKPPRYRSEKHPKVKDSGVPAAEKDDSEAVNTQPVQKEIVLEPAPLPAVNAWFSRQSSKRTAEEGVESAKVAQQTPSVNSTQKQSVPALPTAQQQKKVEVNVTTKPTATAPSKDDIKTKPKAGIAISVSATSAAITSEQAAVPSNVPMPTVASVVTGLPVPVQKQNDNEGVRQVDEKVWPSLNAAVLSDEQKADDVTPAGAVATTKAQNTSVRQTQSLDSESDSVEKKHEINTNEAKLDKEKDKEKEKGKEKEKTDGSTATPSNASSKGGKGAKTWKKVDIDVDYAGREGQSRRSNAALSSNRNDHGQSLPRNRRGGLKQQQQSVKDASSAQYVNSTNSENLIKGGVPNGMPGLLPQSGAGVSQAQGQQPRSLMGCAPVSPNDLRANAHNMTTSLTTVGNNHLLQQATSNDTTTQQHHNEYVEENYW</sequence>
<feature type="compositionally biased region" description="Basic and acidic residues" evidence="1">
    <location>
        <begin position="424"/>
        <end position="439"/>
    </location>
</feature>
<proteinExistence type="predicted"/>
<feature type="compositionally biased region" description="Basic and acidic residues" evidence="1">
    <location>
        <begin position="153"/>
        <end position="163"/>
    </location>
</feature>
<evidence type="ECO:0000313" key="4">
    <source>
        <dbReference type="WBParaSite" id="ASIM_0001430501-mRNA-1"/>
    </source>
</evidence>
<feature type="compositionally biased region" description="Low complexity" evidence="1">
    <location>
        <begin position="440"/>
        <end position="449"/>
    </location>
</feature>
<dbReference type="EMBL" id="UYRR01031483">
    <property type="protein sequence ID" value="VDK50444.1"/>
    <property type="molecule type" value="Genomic_DNA"/>
</dbReference>
<keyword evidence="3" id="KW-1185">Reference proteome</keyword>